<dbReference type="SMART" id="SM00487">
    <property type="entry name" value="DEXDc"/>
    <property type="match status" value="1"/>
</dbReference>
<protein>
    <recommendedName>
        <fullName evidence="7">RING-type domain-containing protein</fullName>
    </recommendedName>
</protein>
<dbReference type="InterPro" id="IPR052583">
    <property type="entry name" value="ATP-helicase/E3_Ub-Ligase"/>
</dbReference>
<dbReference type="EMBL" id="JBIMZQ010000037">
    <property type="protein sequence ID" value="KAL3661275.1"/>
    <property type="molecule type" value="Genomic_DNA"/>
</dbReference>
<dbReference type="InterPro" id="IPR001841">
    <property type="entry name" value="Znf_RING"/>
</dbReference>
<gene>
    <name evidence="8" type="ORF">V7S43_013883</name>
</gene>
<dbReference type="SUPFAM" id="SSF52540">
    <property type="entry name" value="P-loop containing nucleoside triphosphate hydrolases"/>
    <property type="match status" value="2"/>
</dbReference>
<keyword evidence="9" id="KW-1185">Reference proteome</keyword>
<proteinExistence type="predicted"/>
<dbReference type="InterPro" id="IPR049730">
    <property type="entry name" value="SNF2/RAD54-like_C"/>
</dbReference>
<keyword evidence="2 5" id="KW-0863">Zinc-finger</keyword>
<dbReference type="PROSITE" id="PS01359">
    <property type="entry name" value="ZF_PHD_1"/>
    <property type="match status" value="1"/>
</dbReference>
<dbReference type="InterPro" id="IPR011011">
    <property type="entry name" value="Znf_FYVE_PHD"/>
</dbReference>
<dbReference type="InterPro" id="IPR018957">
    <property type="entry name" value="Znf_C3HC4_RING-type"/>
</dbReference>
<feature type="region of interest" description="Disordered" evidence="6">
    <location>
        <begin position="1"/>
        <end position="45"/>
    </location>
</feature>
<dbReference type="InterPro" id="IPR017907">
    <property type="entry name" value="Znf_RING_CS"/>
</dbReference>
<comment type="caution">
    <text evidence="8">The sequence shown here is derived from an EMBL/GenBank/DDBJ whole genome shotgun (WGS) entry which is preliminary data.</text>
</comment>
<dbReference type="SUPFAM" id="SSF57903">
    <property type="entry name" value="FYVE/PHD zinc finger"/>
    <property type="match status" value="1"/>
</dbReference>
<dbReference type="InterPro" id="IPR048686">
    <property type="entry name" value="SHPRH_helical_1st"/>
</dbReference>
<dbReference type="Pfam" id="PF00271">
    <property type="entry name" value="Helicase_C"/>
    <property type="match status" value="1"/>
</dbReference>
<dbReference type="PANTHER" id="PTHR45865:SF1">
    <property type="entry name" value="E3 UBIQUITIN-PROTEIN LIGASE SHPRH"/>
    <property type="match status" value="1"/>
</dbReference>
<dbReference type="Gene3D" id="3.40.50.10810">
    <property type="entry name" value="Tandem AAA-ATPase domain"/>
    <property type="match status" value="2"/>
</dbReference>
<dbReference type="PROSITE" id="PS50089">
    <property type="entry name" value="ZF_RING_2"/>
    <property type="match status" value="1"/>
</dbReference>
<evidence type="ECO:0000256" key="1">
    <source>
        <dbReference type="ARBA" id="ARBA00022723"/>
    </source>
</evidence>
<evidence type="ECO:0000256" key="3">
    <source>
        <dbReference type="ARBA" id="ARBA00022801"/>
    </source>
</evidence>
<dbReference type="Pfam" id="PF00176">
    <property type="entry name" value="SNF2-rel_dom"/>
    <property type="match status" value="1"/>
</dbReference>
<dbReference type="Pfam" id="PF00097">
    <property type="entry name" value="zf-C3HC4"/>
    <property type="match status" value="1"/>
</dbReference>
<evidence type="ECO:0000256" key="5">
    <source>
        <dbReference type="PROSITE-ProRule" id="PRU00175"/>
    </source>
</evidence>
<feature type="region of interest" description="Disordered" evidence="6">
    <location>
        <begin position="1640"/>
        <end position="1662"/>
    </location>
</feature>
<evidence type="ECO:0000313" key="9">
    <source>
        <dbReference type="Proteomes" id="UP001632037"/>
    </source>
</evidence>
<dbReference type="GO" id="GO:0008270">
    <property type="term" value="F:zinc ion binding"/>
    <property type="evidence" value="ECO:0007669"/>
    <property type="project" value="UniProtKB-KW"/>
</dbReference>
<keyword evidence="4" id="KW-0862">Zinc</keyword>
<reference evidence="8 9" key="1">
    <citation type="submission" date="2024-09" db="EMBL/GenBank/DDBJ databases">
        <title>Genome sequencing and assembly of Phytophthora oleae, isolate VK10A, causative agent of rot of olive drupes.</title>
        <authorList>
            <person name="Conti Taguali S."/>
            <person name="Riolo M."/>
            <person name="La Spada F."/>
            <person name="Cacciola S.O."/>
            <person name="Dionisio G."/>
        </authorList>
    </citation>
    <scope>NUCLEOTIDE SEQUENCE [LARGE SCALE GENOMIC DNA]</scope>
    <source>
        <strain evidence="8 9">VK10A</strain>
    </source>
</reference>
<name>A0ABD3F373_9STRA</name>
<dbReference type="Pfam" id="PF21325">
    <property type="entry name" value="SHPRH_helical-1st"/>
    <property type="match status" value="1"/>
</dbReference>
<dbReference type="InterPro" id="IPR000330">
    <property type="entry name" value="SNF2_N"/>
</dbReference>
<keyword evidence="1" id="KW-0479">Metal-binding</keyword>
<accession>A0ABD3F373</accession>
<dbReference type="SUPFAM" id="SSF57850">
    <property type="entry name" value="RING/U-box"/>
    <property type="match status" value="1"/>
</dbReference>
<feature type="domain" description="RING-type" evidence="7">
    <location>
        <begin position="1326"/>
        <end position="1375"/>
    </location>
</feature>
<evidence type="ECO:0000256" key="2">
    <source>
        <dbReference type="ARBA" id="ARBA00022771"/>
    </source>
</evidence>
<dbReference type="InterPro" id="IPR019786">
    <property type="entry name" value="Zinc_finger_PHD-type_CS"/>
</dbReference>
<dbReference type="InterPro" id="IPR027417">
    <property type="entry name" value="P-loop_NTPase"/>
</dbReference>
<keyword evidence="3" id="KW-0378">Hydrolase</keyword>
<dbReference type="SMART" id="SM00184">
    <property type="entry name" value="RING"/>
    <property type="match status" value="1"/>
</dbReference>
<dbReference type="InterPro" id="IPR038718">
    <property type="entry name" value="SNF2-like_sf"/>
</dbReference>
<dbReference type="Gene3D" id="3.30.40.10">
    <property type="entry name" value="Zinc/RING finger domain, C3HC4 (zinc finger)"/>
    <property type="match status" value="2"/>
</dbReference>
<evidence type="ECO:0000256" key="4">
    <source>
        <dbReference type="ARBA" id="ARBA00022833"/>
    </source>
</evidence>
<feature type="compositionally biased region" description="Low complexity" evidence="6">
    <location>
        <begin position="9"/>
        <end position="21"/>
    </location>
</feature>
<dbReference type="Gene3D" id="3.40.50.300">
    <property type="entry name" value="P-loop containing nucleotide triphosphate hydrolases"/>
    <property type="match status" value="1"/>
</dbReference>
<feature type="compositionally biased region" description="Basic residues" evidence="6">
    <location>
        <begin position="22"/>
        <end position="37"/>
    </location>
</feature>
<dbReference type="Proteomes" id="UP001632037">
    <property type="component" value="Unassembled WGS sequence"/>
</dbReference>
<dbReference type="CDD" id="cd18793">
    <property type="entry name" value="SF2_C_SNF"/>
    <property type="match status" value="1"/>
</dbReference>
<organism evidence="8 9">
    <name type="scientific">Phytophthora oleae</name>
    <dbReference type="NCBI Taxonomy" id="2107226"/>
    <lineage>
        <taxon>Eukaryota</taxon>
        <taxon>Sar</taxon>
        <taxon>Stramenopiles</taxon>
        <taxon>Oomycota</taxon>
        <taxon>Peronosporomycetes</taxon>
        <taxon>Peronosporales</taxon>
        <taxon>Peronosporaceae</taxon>
        <taxon>Phytophthora</taxon>
    </lineage>
</organism>
<dbReference type="InterPro" id="IPR001650">
    <property type="entry name" value="Helicase_C-like"/>
</dbReference>
<sequence length="1686" mass="189200">MPRRKSTPSKRPLLSAPSSAPKRPRRGKRRPTFHRQRTSPLPLSNVGNWGEEDALRLEFSVDSALERSLTVICNDSLQMQIDLILLENDKVKLQAKGREDADASTQVSLVELFPDTHEAWRAHVATLAERELMRFQINAKKESDRDEWCFTFEVDVAWRKYMEDCSSRGLSLGLAAPRASPMRSMHHAMIWLLKRTHDSQRQVSKADATCRFRYWSEIEVLYNRYVGDNSVVCAQFENDTFPMPEIYARIDATRQLSRDIRNDEAAEETSRDLLPTLRQYQKAAVSWMLSREKPSAGHAYSLPLCVTFGEAVEKNLQAYDPYCAIFYTSPSVQLRSVGMDLSAVRGGILADEMGLGKTVDVIALVLSHRSASLRPRLLSTHSSRRFDGKGDDVVACICGSSEDHPMGLVQCEFCGTWHHQLCTGYGGDISADTTTGTDGVWDFEMSEQVGIEATSAWSSGEFMCYHCQSHERPTFASRTTLIVSPEPIHAQWEHEVTHHTSAGALSVMRYPGVRAIKTRLEAGGPSAEWQLLASPGLVLARYDVVLTTYEALGADLRHVPTTEGGDRRSSTRSQLKRYAFVGSPLVALQFWRVCMDEAQVGVENTRLQAALTLSRLSAENRWVVTGTPFSAHVSELFGYLRFLRISPYASREEDRPGQNLQLLEAEHNGQENLDSGFFRETVEHNFTRGAVGRVLDLLLWNGQEGEVDTVSGGGILWRTGKKHVLDQLGLPPQTSEVIWCRFAAVERHFYDQQEKRIVSLIQQRQQQISSEVIDRDDRLWQDLLLLRQLCCHPQVGGARQAWGASGSATNGKVMTMDVFLQELVNKTSRECEEAQRELIGAQNGLAGLLVLDRDLSGAALKYMAVVSLIRTNWPLFRADLLPRLHILQNLEKCVQQLYSFPANEYDSSGDGLAADAKKNSMLPALPVLQRRISSTGLLPGSGDLSEEARTAISQEYAMLGQSARQVRQYYLFQTEMLHTQALTNFQKAFQMIDEAQQQPPRAQAEMLCTSGSWWSDALSIIQESEKDDDPQLVARVRARLSGFDTRWGTTFCSQLVSSRSLRLLLVQELEALAKRRRELFDRLASLSNGTPTDADVELSGNCKKCRDGGTGPVCIHCQLYKELDAYRRHFLGIDKSSTSIARIVDLFDDDMEDEDTAETAKTSNGMLAVSLFVEVFKEISGCARTALRSRRDGRELAADIQSAIQTETEFWGKLHREWQAAKKLFQTQHQRLGALDELAMACSQLRLRQPDEPPARTKAERVLKMERVEIPVRVAALEADREAADLDLRDNMAQLRYLLQLQREAGICEAEESKSEPSSQPEHPLCAVCLQEFKHIRAILPCAHAFCTNCVSTLVGRRPVDGQHPRRNVRCPTCRRVCPADSVTVVVEREMPEDPGQVEAVFEVPSRPPPRNVGSLGSKLDALLARVDLLRQENPSVKCLLFSQWSQMLEMAVQALPRLGVRCFLYGTKRQLPKLLTQFQTCPAACVLALPFKVGANGLNIVEATEVLFIEPLLTPSIEAQAVNRVHRLGQTQRTRVHRFIVQDSVEERIFRLGHTLPANRVGEQTSNEEDDDEGLQRLGVAPGRKEQEKLTMQGLRGLLSGNVDDPEATRVFWEKLVMLNGKSVSRIAAYEFLLRRHATQSREEDQNQRSPQTKLYGRSMEQAVAEELLRLPFPPGVSSGEEATT</sequence>
<dbReference type="InterPro" id="IPR013083">
    <property type="entry name" value="Znf_RING/FYVE/PHD"/>
</dbReference>
<dbReference type="PANTHER" id="PTHR45865">
    <property type="entry name" value="E3 UBIQUITIN-PROTEIN LIGASE SHPRH FAMILY MEMBER"/>
    <property type="match status" value="1"/>
</dbReference>
<dbReference type="GO" id="GO:0016787">
    <property type="term" value="F:hydrolase activity"/>
    <property type="evidence" value="ECO:0007669"/>
    <property type="project" value="UniProtKB-KW"/>
</dbReference>
<dbReference type="PROSITE" id="PS00518">
    <property type="entry name" value="ZF_RING_1"/>
    <property type="match status" value="1"/>
</dbReference>
<dbReference type="InterPro" id="IPR014001">
    <property type="entry name" value="Helicase_ATP-bd"/>
</dbReference>
<evidence type="ECO:0000313" key="8">
    <source>
        <dbReference type="EMBL" id="KAL3661275.1"/>
    </source>
</evidence>
<evidence type="ECO:0000256" key="6">
    <source>
        <dbReference type="SAM" id="MobiDB-lite"/>
    </source>
</evidence>
<evidence type="ECO:0000259" key="7">
    <source>
        <dbReference type="PROSITE" id="PS50089"/>
    </source>
</evidence>